<keyword evidence="3" id="KW-1003">Cell membrane</keyword>
<evidence type="ECO:0000256" key="3">
    <source>
        <dbReference type="ARBA" id="ARBA00022475"/>
    </source>
</evidence>
<evidence type="ECO:0000256" key="5">
    <source>
        <dbReference type="ARBA" id="ARBA00023136"/>
    </source>
</evidence>
<comment type="caution">
    <text evidence="9">The sequence shown here is derived from an EMBL/GenBank/DDBJ whole genome shotgun (WGS) entry which is preliminary data.</text>
</comment>
<protein>
    <submittedName>
        <fullName evidence="9">BMP family ABC transporter substrate-binding protein</fullName>
    </submittedName>
</protein>
<comment type="similarity">
    <text evidence="2">Belongs to the BMP lipoprotein family.</text>
</comment>
<feature type="chain" id="PRO_5038778078" evidence="7">
    <location>
        <begin position="28"/>
        <end position="365"/>
    </location>
</feature>
<dbReference type="SUPFAM" id="SSF53822">
    <property type="entry name" value="Periplasmic binding protein-like I"/>
    <property type="match status" value="1"/>
</dbReference>
<evidence type="ECO:0000259" key="8">
    <source>
        <dbReference type="Pfam" id="PF02608"/>
    </source>
</evidence>
<accession>A0A9D2CR16</accession>
<dbReference type="GO" id="GO:0005886">
    <property type="term" value="C:plasma membrane"/>
    <property type="evidence" value="ECO:0007669"/>
    <property type="project" value="UniProtKB-SubCell"/>
</dbReference>
<reference evidence="9" key="1">
    <citation type="journal article" date="2021" name="PeerJ">
        <title>Extensive microbial diversity within the chicken gut microbiome revealed by metagenomics and culture.</title>
        <authorList>
            <person name="Gilroy R."/>
            <person name="Ravi A."/>
            <person name="Getino M."/>
            <person name="Pursley I."/>
            <person name="Horton D.L."/>
            <person name="Alikhan N.F."/>
            <person name="Baker D."/>
            <person name="Gharbi K."/>
            <person name="Hall N."/>
            <person name="Watson M."/>
            <person name="Adriaenssens E.M."/>
            <person name="Foster-Nyarko E."/>
            <person name="Jarju S."/>
            <person name="Secka A."/>
            <person name="Antonio M."/>
            <person name="Oren A."/>
            <person name="Chaudhuri R.R."/>
            <person name="La Ragione R."/>
            <person name="Hildebrand F."/>
            <person name="Pallen M.J."/>
        </authorList>
    </citation>
    <scope>NUCLEOTIDE SEQUENCE</scope>
    <source>
        <strain evidence="9">ChiHjej12B11-9195</strain>
    </source>
</reference>
<proteinExistence type="inferred from homology"/>
<evidence type="ECO:0000313" key="9">
    <source>
        <dbReference type="EMBL" id="HIY95625.1"/>
    </source>
</evidence>
<evidence type="ECO:0000256" key="1">
    <source>
        <dbReference type="ARBA" id="ARBA00004193"/>
    </source>
</evidence>
<evidence type="ECO:0000256" key="2">
    <source>
        <dbReference type="ARBA" id="ARBA00008610"/>
    </source>
</evidence>
<organism evidence="9 10">
    <name type="scientific">Candidatus Rothia avicola</name>
    <dbReference type="NCBI Taxonomy" id="2840478"/>
    <lineage>
        <taxon>Bacteria</taxon>
        <taxon>Bacillati</taxon>
        <taxon>Actinomycetota</taxon>
        <taxon>Actinomycetes</taxon>
        <taxon>Micrococcales</taxon>
        <taxon>Micrococcaceae</taxon>
        <taxon>Rothia</taxon>
    </lineage>
</organism>
<feature type="domain" description="ABC transporter substrate-binding protein PnrA-like" evidence="8">
    <location>
        <begin position="49"/>
        <end position="356"/>
    </location>
</feature>
<dbReference type="InterPro" id="IPR050957">
    <property type="entry name" value="BMP_lipoprotein"/>
</dbReference>
<dbReference type="EMBL" id="DXCN01000061">
    <property type="protein sequence ID" value="HIY95625.1"/>
    <property type="molecule type" value="Genomic_DNA"/>
</dbReference>
<keyword evidence="6" id="KW-0449">Lipoprotein</keyword>
<reference evidence="9" key="2">
    <citation type="submission" date="2021-04" db="EMBL/GenBank/DDBJ databases">
        <authorList>
            <person name="Gilroy R."/>
        </authorList>
    </citation>
    <scope>NUCLEOTIDE SEQUENCE</scope>
    <source>
        <strain evidence="9">ChiHjej12B11-9195</strain>
    </source>
</reference>
<evidence type="ECO:0000256" key="6">
    <source>
        <dbReference type="ARBA" id="ARBA00023288"/>
    </source>
</evidence>
<dbReference type="PANTHER" id="PTHR34296:SF2">
    <property type="entry name" value="ABC TRANSPORTER GUANOSINE-BINDING PROTEIN NUPN"/>
    <property type="match status" value="1"/>
</dbReference>
<evidence type="ECO:0000256" key="7">
    <source>
        <dbReference type="SAM" id="SignalP"/>
    </source>
</evidence>
<dbReference type="InterPro" id="IPR003760">
    <property type="entry name" value="PnrA-like"/>
</dbReference>
<keyword evidence="4 7" id="KW-0732">Signal</keyword>
<evidence type="ECO:0000256" key="4">
    <source>
        <dbReference type="ARBA" id="ARBA00022729"/>
    </source>
</evidence>
<dbReference type="Proteomes" id="UP000824134">
    <property type="component" value="Unassembled WGS sequence"/>
</dbReference>
<comment type="subcellular location">
    <subcellularLocation>
        <location evidence="1">Cell membrane</location>
        <topology evidence="1">Lipid-anchor</topology>
    </subcellularLocation>
</comment>
<evidence type="ECO:0000313" key="10">
    <source>
        <dbReference type="Proteomes" id="UP000824134"/>
    </source>
</evidence>
<dbReference type="InterPro" id="IPR028082">
    <property type="entry name" value="Peripla_BP_I"/>
</dbReference>
<keyword evidence="5" id="KW-0472">Membrane</keyword>
<name>A0A9D2CR16_9MICC</name>
<feature type="signal peptide" evidence="7">
    <location>
        <begin position="1"/>
        <end position="27"/>
    </location>
</feature>
<dbReference type="Gene3D" id="3.40.50.2300">
    <property type="match status" value="2"/>
</dbReference>
<dbReference type="PROSITE" id="PS51257">
    <property type="entry name" value="PROKAR_LIPOPROTEIN"/>
    <property type="match status" value="1"/>
</dbReference>
<dbReference type="Pfam" id="PF02608">
    <property type="entry name" value="Bmp"/>
    <property type="match status" value="1"/>
</dbReference>
<dbReference type="AlphaFoldDB" id="A0A9D2CR16"/>
<dbReference type="PANTHER" id="PTHR34296">
    <property type="entry name" value="TRANSCRIPTIONAL ACTIVATOR PROTEIN MED"/>
    <property type="match status" value="1"/>
</dbReference>
<sequence>MAFSRKHVASTGSILGVSALLLSACGAAPEESSASSSENSDYLGCIVSDFGGFNDKSFNQNSYKGLKDAVAEYGIEYKEAQSASDTDYGPNVNQMVQSGCNLTITVGFNLAKTTQEVATQNPDTHFTIVDDNSIELDNVRPIVFDTAQAAFQAGYLAAAQTKTGKVATYGGAEYPTVTIFMDGFAQGVAYYNEQKGANVEVLGWNTESQSGTFTGDFEDASKGKVNTQNFLDQGADIILPVAGPVGSGTLEAVKEYNATNPENPASVVWVDADGVETNPDYADIILTSILKKMDTAVTETIKADLDGNFTSDAYIGTLENDGVGLAPFHSFESAVSDEAKAELDKIKEDIISGAIKVETAGTPTA</sequence>
<dbReference type="CDD" id="cd06354">
    <property type="entry name" value="PBP1_PrnA-like"/>
    <property type="match status" value="1"/>
</dbReference>
<gene>
    <name evidence="9" type="ORF">H9821_08215</name>
</gene>